<dbReference type="AlphaFoldDB" id="A0A943UVR8"/>
<evidence type="ECO:0000313" key="3">
    <source>
        <dbReference type="EMBL" id="MBS6940029.1"/>
    </source>
</evidence>
<feature type="domain" description="Type VII secretion system protein EssD-like" evidence="2">
    <location>
        <begin position="104"/>
        <end position="228"/>
    </location>
</feature>
<dbReference type="GO" id="GO:0004519">
    <property type="term" value="F:endonuclease activity"/>
    <property type="evidence" value="ECO:0007669"/>
    <property type="project" value="UniProtKB-KW"/>
</dbReference>
<reference evidence="3" key="1">
    <citation type="submission" date="2021-02" db="EMBL/GenBank/DDBJ databases">
        <title>Infant gut strain persistence is associated with maternal origin, phylogeny, and functional potential including surface adhesion and iron acquisition.</title>
        <authorList>
            <person name="Lou Y.C."/>
        </authorList>
    </citation>
    <scope>NUCLEOTIDE SEQUENCE</scope>
    <source>
        <strain evidence="3">L2_039_000G1_dasL2_039_000G1_concoct_11</strain>
    </source>
</reference>
<dbReference type="InterPro" id="IPR044929">
    <property type="entry name" value="DNA/RNA_non-sp_Endonuclease_sf"/>
</dbReference>
<keyword evidence="3" id="KW-0255">Endonuclease</keyword>
<dbReference type="Proteomes" id="UP000727506">
    <property type="component" value="Unassembled WGS sequence"/>
</dbReference>
<evidence type="ECO:0000259" key="2">
    <source>
        <dbReference type="Pfam" id="PF13930"/>
    </source>
</evidence>
<keyword evidence="3" id="KW-0540">Nuclease</keyword>
<evidence type="ECO:0000313" key="4">
    <source>
        <dbReference type="Proteomes" id="UP000727506"/>
    </source>
</evidence>
<feature type="region of interest" description="Disordered" evidence="1">
    <location>
        <begin position="255"/>
        <end position="315"/>
    </location>
</feature>
<proteinExistence type="predicted"/>
<keyword evidence="3" id="KW-0378">Hydrolase</keyword>
<name>A0A943UVR8_9ACTN</name>
<comment type="caution">
    <text evidence="3">The sequence shown here is derived from an EMBL/GenBank/DDBJ whole genome shotgun (WGS) entry which is preliminary data.</text>
</comment>
<dbReference type="Gene3D" id="3.40.10.10">
    <property type="entry name" value="DNA Methylphosphotriester Repair Domain"/>
    <property type="match status" value="1"/>
</dbReference>
<evidence type="ECO:0000256" key="1">
    <source>
        <dbReference type="SAM" id="MobiDB-lite"/>
    </source>
</evidence>
<organism evidence="3 4">
    <name type="scientific">Slackia piriformis</name>
    <dbReference type="NCBI Taxonomy" id="626934"/>
    <lineage>
        <taxon>Bacteria</taxon>
        <taxon>Bacillati</taxon>
        <taxon>Actinomycetota</taxon>
        <taxon>Coriobacteriia</taxon>
        <taxon>Eggerthellales</taxon>
        <taxon>Eggerthellaceae</taxon>
        <taxon>Slackia</taxon>
    </lineage>
</organism>
<dbReference type="InterPro" id="IPR044927">
    <property type="entry name" value="Endonuclea_NS_2"/>
</dbReference>
<gene>
    <name evidence="3" type="ORF">KH142_00810</name>
</gene>
<dbReference type="EMBL" id="JAGZSV010000006">
    <property type="protein sequence ID" value="MBS6940029.1"/>
    <property type="molecule type" value="Genomic_DNA"/>
</dbReference>
<feature type="compositionally biased region" description="Low complexity" evidence="1">
    <location>
        <begin position="298"/>
        <end position="307"/>
    </location>
</feature>
<dbReference type="SUPFAM" id="SSF57884">
    <property type="entry name" value="Ada DNA repair protein, N-terminal domain (N-Ada 10)"/>
    <property type="match status" value="1"/>
</dbReference>
<sequence>MASIFPDFGKRNAAGASEVTAPSVFAKALSACVALVLSAALCLPLSACDGAQSAPAEPPSGEAAASIEELPAYDGELSIEINGGQPGFTEQESAPEAAGDPFEQYSPLDDLGRCETAYALVGPETLPDKPRGDISSVHPSGWKQARYDTIDQEALYNRSHLIAHQLAGEDANERNLITGTRTMNVEGMLPYEELVGDYVRETDNHVLYRVTPVFEGDELVARGVQMEGLSVEDGGLAVRFNVFVYNIEPGIKIDYATGDSRPSDAVPEVSSNDAINEGTEGKKTAGGESGSARNTQPEESAAAGDANAGDEDAEVSYILNTDSKKFHDPACSSADDIAQRNRKEYTGTRDALIDEGYEPCRRCNP</sequence>
<accession>A0A943UVR8</accession>
<dbReference type="Pfam" id="PF13930">
    <property type="entry name" value="Endonuclea_NS_2"/>
    <property type="match status" value="1"/>
</dbReference>
<dbReference type="InterPro" id="IPR035451">
    <property type="entry name" value="Ada-like_dom_sf"/>
</dbReference>
<protein>
    <submittedName>
        <fullName evidence="3">DNA/RNA non-specific endonuclease</fullName>
    </submittedName>
</protein>
<dbReference type="Gene3D" id="3.40.570.10">
    <property type="entry name" value="Extracellular Endonuclease, subunit A"/>
    <property type="match status" value="1"/>
</dbReference>